<keyword evidence="2" id="KW-0328">Glycosyltransferase</keyword>
<dbReference type="GO" id="GO:0016757">
    <property type="term" value="F:glycosyltransferase activity"/>
    <property type="evidence" value="ECO:0007669"/>
    <property type="project" value="UniProtKB-KW"/>
</dbReference>
<dbReference type="SUPFAM" id="SSF53756">
    <property type="entry name" value="UDP-Glycosyltransferase/glycogen phosphorylase"/>
    <property type="match status" value="1"/>
</dbReference>
<dbReference type="InterPro" id="IPR001296">
    <property type="entry name" value="Glyco_trans_1"/>
</dbReference>
<dbReference type="AlphaFoldDB" id="S0ASC6"/>
<dbReference type="HOGENOM" id="CLU_009583_0_0_2"/>
<dbReference type="KEGG" id="fac:FACI_IFERC01G1905"/>
<gene>
    <name evidence="2" type="ORF">FACI_IFERC00001G1905</name>
</gene>
<protein>
    <submittedName>
        <fullName evidence="2">Lipopolysaccharide N-acetylglucosaminyltransferase</fullName>
    </submittedName>
</protein>
<evidence type="ECO:0000259" key="1">
    <source>
        <dbReference type="Pfam" id="PF00534"/>
    </source>
</evidence>
<feature type="domain" description="Glycosyl transferase family 1" evidence="1">
    <location>
        <begin position="203"/>
        <end position="348"/>
    </location>
</feature>
<dbReference type="Gene3D" id="3.40.50.2000">
    <property type="entry name" value="Glycogen Phosphorylase B"/>
    <property type="match status" value="2"/>
</dbReference>
<accession>S0ASC6</accession>
<dbReference type="Proteomes" id="UP000014660">
    <property type="component" value="Chromosome"/>
</dbReference>
<organism evidence="2 3">
    <name type="scientific">Ferroplasma acidarmanus Fer1</name>
    <dbReference type="NCBI Taxonomy" id="333146"/>
    <lineage>
        <taxon>Archaea</taxon>
        <taxon>Methanobacteriati</taxon>
        <taxon>Thermoplasmatota</taxon>
        <taxon>Thermoplasmata</taxon>
        <taxon>Thermoplasmatales</taxon>
        <taxon>Ferroplasmaceae</taxon>
        <taxon>Ferroplasma</taxon>
    </lineage>
</organism>
<reference evidence="2 3" key="1">
    <citation type="journal article" date="2007" name="Proc. Natl. Acad. Sci. U.S.A.">
        <title>Genome dynamics in a natural archaeal population.</title>
        <authorList>
            <person name="Allen E.E."/>
            <person name="Tyson G.W."/>
            <person name="Whitaker R.J."/>
            <person name="Detter J.C."/>
            <person name="Richardson P.M."/>
            <person name="Banfield J.F."/>
        </authorList>
    </citation>
    <scope>NUCLEOTIDE SEQUENCE [LARGE SCALE GENOMIC DNA]</scope>
    <source>
        <strain evidence="3">fer1</strain>
    </source>
</reference>
<name>S0ASC6_FERAC</name>
<dbReference type="EMBL" id="CP004145">
    <property type="protein sequence ID" value="AGO61881.1"/>
    <property type="molecule type" value="Genomic_DNA"/>
</dbReference>
<sequence>MNKFILYLPYSEFIDAYEHKALGAIPVGFRDTGYDSQLIVGIMKSERYKKLGIKIYETGNLDTEYVDDYSEMNLMKRIKNFLNIRELIPVLKILIREKPDIFMAYNNSTLTGLIVFLYKVYCKIFLVHTRLILKLDNDGSSIATMPGARKKLINLYYGYLSVIFQRILTETTCGYDVFKEMPALKKRLRVVPNSVSNEFLSKYDPVKRQRNIITVSRITPDKGLDILIKSFYRVSSSYPAWNLEIIGEITDNEEYNKLIKLIDELGLGESVKFSGIFTRIQLIEKYRSSAIFCLASLHESFAISRLEAISQGMYVISTTAGCAMDFLKYGLHIVPESDIQSLGNAIKEGIQVIESGEFKFNAENSIISYADIANIILNSDF</sequence>
<dbReference type="PANTHER" id="PTHR12526">
    <property type="entry name" value="GLYCOSYLTRANSFERASE"/>
    <property type="match status" value="1"/>
</dbReference>
<keyword evidence="3" id="KW-1185">Reference proteome</keyword>
<proteinExistence type="predicted"/>
<evidence type="ECO:0000313" key="2">
    <source>
        <dbReference type="EMBL" id="AGO61881.1"/>
    </source>
</evidence>
<keyword evidence="2" id="KW-0808">Transferase</keyword>
<evidence type="ECO:0000313" key="3">
    <source>
        <dbReference type="Proteomes" id="UP000014660"/>
    </source>
</evidence>
<dbReference type="Pfam" id="PF00534">
    <property type="entry name" value="Glycos_transf_1"/>
    <property type="match status" value="1"/>
</dbReference>
<dbReference type="RefSeq" id="WP_009888078.1">
    <property type="nucleotide sequence ID" value="NC_021592.1"/>
</dbReference>
<dbReference type="GeneID" id="16026095"/>